<evidence type="ECO:0000313" key="3">
    <source>
        <dbReference type="Proteomes" id="UP000255297"/>
    </source>
</evidence>
<keyword evidence="3" id="KW-1185">Reference proteome</keyword>
<accession>A0A378LQC4</accession>
<feature type="transmembrane region" description="Helical" evidence="1">
    <location>
        <begin position="124"/>
        <end position="143"/>
    </location>
</feature>
<feature type="transmembrane region" description="Helical" evidence="1">
    <location>
        <begin position="296"/>
        <end position="317"/>
    </location>
</feature>
<gene>
    <name evidence="2" type="ORF">NCTC11532_00170</name>
</gene>
<evidence type="ECO:0008006" key="4">
    <source>
        <dbReference type="Google" id="ProtNLM"/>
    </source>
</evidence>
<feature type="transmembrane region" description="Helical" evidence="1">
    <location>
        <begin position="155"/>
        <end position="175"/>
    </location>
</feature>
<dbReference type="EMBL" id="UGPB01000001">
    <property type="protein sequence ID" value="STY28009.1"/>
    <property type="molecule type" value="Genomic_DNA"/>
</dbReference>
<organism evidence="2 3">
    <name type="scientific">Legionella wadsworthii</name>
    <dbReference type="NCBI Taxonomy" id="28088"/>
    <lineage>
        <taxon>Bacteria</taxon>
        <taxon>Pseudomonadati</taxon>
        <taxon>Pseudomonadota</taxon>
        <taxon>Gammaproteobacteria</taxon>
        <taxon>Legionellales</taxon>
        <taxon>Legionellaceae</taxon>
        <taxon>Legionella</taxon>
    </lineage>
</organism>
<feature type="transmembrane region" description="Helical" evidence="1">
    <location>
        <begin position="347"/>
        <end position="366"/>
    </location>
</feature>
<sequence>MNKERCRGSRNKLIESFRQRQIFKKRNSYIQIISVNILVQSQIIKDNQVKTMNEDFLRYKTRFITLTLLLGYAFMHVKLTGVYFKVTLDKLANFSAPITFGQRLLIPLFAHVISYFTPLDLDKIYFLIEWMFISLFYFALLKLMQYEFTLRQSQLLSWLFLLLLPLMTVINYRFTTGGPATFFFYYDSPSLFFLTLGFLFCLRSNWLYFLPLLFVATINRESSLLLILFIPALHWNHLHAVYKQIILSLAVYVLARSLVLIFLHDASGTLLEWYFKSSNDTHFKVNFQWLLNEQHIFLFIFCFAGIPFFWFAFYDYIPLLFRPLRYVALFYFIVLLLIGNFPEVRIFSEIVLMLYLPVCIALKSWINDRMPVSSEVKTSMLYYIDRYFVLATLVLITAVHHSLNQWVIWLSRF</sequence>
<protein>
    <recommendedName>
        <fullName evidence="4">Mannosyltransferase</fullName>
    </recommendedName>
</protein>
<dbReference type="AlphaFoldDB" id="A0A378LQC4"/>
<reference evidence="2 3" key="1">
    <citation type="submission" date="2018-06" db="EMBL/GenBank/DDBJ databases">
        <authorList>
            <consortium name="Pathogen Informatics"/>
            <person name="Doyle S."/>
        </authorList>
    </citation>
    <scope>NUCLEOTIDE SEQUENCE [LARGE SCALE GENOMIC DNA]</scope>
    <source>
        <strain evidence="2 3">NCTC11532</strain>
    </source>
</reference>
<evidence type="ECO:0000313" key="2">
    <source>
        <dbReference type="EMBL" id="STY28009.1"/>
    </source>
</evidence>
<evidence type="ECO:0000256" key="1">
    <source>
        <dbReference type="SAM" id="Phobius"/>
    </source>
</evidence>
<keyword evidence="1" id="KW-0472">Membrane</keyword>
<feature type="transmembrane region" description="Helical" evidence="1">
    <location>
        <begin position="63"/>
        <end position="84"/>
    </location>
</feature>
<dbReference type="STRING" id="1122170.GCA_000701265_01727"/>
<feature type="transmembrane region" description="Helical" evidence="1">
    <location>
        <begin position="387"/>
        <end position="409"/>
    </location>
</feature>
<dbReference type="Proteomes" id="UP000255297">
    <property type="component" value="Unassembled WGS sequence"/>
</dbReference>
<name>A0A378LQC4_9GAMM</name>
<feature type="transmembrane region" description="Helical" evidence="1">
    <location>
        <begin position="324"/>
        <end position="341"/>
    </location>
</feature>
<feature type="transmembrane region" description="Helical" evidence="1">
    <location>
        <begin position="245"/>
        <end position="264"/>
    </location>
</feature>
<proteinExistence type="predicted"/>
<keyword evidence="1" id="KW-0812">Transmembrane</keyword>
<keyword evidence="1" id="KW-1133">Transmembrane helix</keyword>